<dbReference type="EMBL" id="GBXM01027236">
    <property type="protein sequence ID" value="JAH81341.1"/>
    <property type="molecule type" value="Transcribed_RNA"/>
</dbReference>
<reference evidence="1" key="2">
    <citation type="journal article" date="2015" name="Fish Shellfish Immunol.">
        <title>Early steps in the European eel (Anguilla anguilla)-Vibrio vulnificus interaction in the gills: Role of the RtxA13 toxin.</title>
        <authorList>
            <person name="Callol A."/>
            <person name="Pajuelo D."/>
            <person name="Ebbesson L."/>
            <person name="Teles M."/>
            <person name="MacKenzie S."/>
            <person name="Amaro C."/>
        </authorList>
    </citation>
    <scope>NUCLEOTIDE SEQUENCE</scope>
</reference>
<reference evidence="1" key="1">
    <citation type="submission" date="2014-11" db="EMBL/GenBank/DDBJ databases">
        <authorList>
            <person name="Amaro Gonzalez C."/>
        </authorList>
    </citation>
    <scope>NUCLEOTIDE SEQUENCE</scope>
</reference>
<dbReference type="AlphaFoldDB" id="A0A0E9VTH4"/>
<accession>A0A0E9VTH4</accession>
<proteinExistence type="predicted"/>
<organism evidence="1">
    <name type="scientific">Anguilla anguilla</name>
    <name type="common">European freshwater eel</name>
    <name type="synonym">Muraena anguilla</name>
    <dbReference type="NCBI Taxonomy" id="7936"/>
    <lineage>
        <taxon>Eukaryota</taxon>
        <taxon>Metazoa</taxon>
        <taxon>Chordata</taxon>
        <taxon>Craniata</taxon>
        <taxon>Vertebrata</taxon>
        <taxon>Euteleostomi</taxon>
        <taxon>Actinopterygii</taxon>
        <taxon>Neopterygii</taxon>
        <taxon>Teleostei</taxon>
        <taxon>Anguilliformes</taxon>
        <taxon>Anguillidae</taxon>
        <taxon>Anguilla</taxon>
    </lineage>
</organism>
<name>A0A0E9VTH4_ANGAN</name>
<evidence type="ECO:0000313" key="1">
    <source>
        <dbReference type="EMBL" id="JAH81341.1"/>
    </source>
</evidence>
<sequence>MSGDQPVPFGKPWVMVLF</sequence>
<protein>
    <submittedName>
        <fullName evidence="1">Uncharacterized protein</fullName>
    </submittedName>
</protein>